<feature type="region of interest" description="Disordered" evidence="1">
    <location>
        <begin position="63"/>
        <end position="110"/>
    </location>
</feature>
<protein>
    <submittedName>
        <fullName evidence="2">Uncharacterized protein</fullName>
    </submittedName>
</protein>
<dbReference type="InterPro" id="IPR035213">
    <property type="entry name" value="DUF5321"/>
</dbReference>
<dbReference type="Proteomes" id="UP000287144">
    <property type="component" value="Unassembled WGS sequence"/>
</dbReference>
<evidence type="ECO:0000256" key="1">
    <source>
        <dbReference type="SAM" id="MobiDB-lite"/>
    </source>
</evidence>
<name>A0A428TER1_9HYPO</name>
<feature type="compositionally biased region" description="Basic and acidic residues" evidence="1">
    <location>
        <begin position="63"/>
        <end position="77"/>
    </location>
</feature>
<dbReference type="AlphaFoldDB" id="A0A428TER1"/>
<gene>
    <name evidence="2" type="ORF">CEP52_009079</name>
</gene>
<comment type="caution">
    <text evidence="2">The sequence shown here is derived from an EMBL/GenBank/DDBJ whole genome shotgun (WGS) entry which is preliminary data.</text>
</comment>
<dbReference type="EMBL" id="NKCK01000093">
    <property type="protein sequence ID" value="RSM00499.1"/>
    <property type="molecule type" value="Genomic_DNA"/>
</dbReference>
<reference evidence="2 3" key="1">
    <citation type="submission" date="2017-06" db="EMBL/GenBank/DDBJ databases">
        <title>Comparative genomic analysis of Ambrosia Fusariam Clade fungi.</title>
        <authorList>
            <person name="Stajich J.E."/>
            <person name="Carrillo J."/>
            <person name="Kijimoto T."/>
            <person name="Eskalen A."/>
            <person name="O'Donnell K."/>
            <person name="Kasson M."/>
        </authorList>
    </citation>
    <scope>NUCLEOTIDE SEQUENCE [LARGE SCALE GENOMIC DNA]</scope>
    <source>
        <strain evidence="2 3">NRRL62579</strain>
    </source>
</reference>
<dbReference type="Pfam" id="PF17254">
    <property type="entry name" value="DUF5321"/>
    <property type="match status" value="1"/>
</dbReference>
<organism evidence="2 3">
    <name type="scientific">Fusarium oligoseptatum</name>
    <dbReference type="NCBI Taxonomy" id="2604345"/>
    <lineage>
        <taxon>Eukaryota</taxon>
        <taxon>Fungi</taxon>
        <taxon>Dikarya</taxon>
        <taxon>Ascomycota</taxon>
        <taxon>Pezizomycotina</taxon>
        <taxon>Sordariomycetes</taxon>
        <taxon>Hypocreomycetidae</taxon>
        <taxon>Hypocreales</taxon>
        <taxon>Nectriaceae</taxon>
        <taxon>Fusarium</taxon>
        <taxon>Fusarium solani species complex</taxon>
    </lineage>
</organism>
<proteinExistence type="predicted"/>
<accession>A0A428TER1</accession>
<sequence length="110" mass="12428">MIALRNSFDRYMRQSEARIMALREVVEKIQRGEPVDVEKALGTGNPKKEADWEEMLKAIERDEAARKAKQEKAKRSEPATPIPEVQVEEKTPTSEAVPKKAKSGSLGNFF</sequence>
<evidence type="ECO:0000313" key="2">
    <source>
        <dbReference type="EMBL" id="RSM00499.1"/>
    </source>
</evidence>
<evidence type="ECO:0000313" key="3">
    <source>
        <dbReference type="Proteomes" id="UP000287144"/>
    </source>
</evidence>
<keyword evidence="3" id="KW-1185">Reference proteome</keyword>